<dbReference type="EMBL" id="AAFI02000042">
    <property type="protein sequence ID" value="EAL66591.1"/>
    <property type="molecule type" value="Genomic_DNA"/>
</dbReference>
<dbReference type="GeneID" id="8623173"/>
<keyword evidence="1" id="KW-1015">Disulfide bond</keyword>
<dbReference type="HOGENOM" id="CLU_2268886_0_0_1"/>
<dbReference type="SMART" id="SM00741">
    <property type="entry name" value="SapB"/>
    <property type="match status" value="1"/>
</dbReference>
<protein>
    <recommendedName>
        <fullName evidence="3">Saposin B-type domain-containing protein</fullName>
    </recommendedName>
</protein>
<dbReference type="Pfam" id="PF03489">
    <property type="entry name" value="SapB_2"/>
    <property type="match status" value="1"/>
</dbReference>
<feature type="chain" id="PRO_5004249398" description="Saposin B-type domain-containing protein" evidence="2">
    <location>
        <begin position="25"/>
        <end position="103"/>
    </location>
</feature>
<dbReference type="RefSeq" id="XP_640563.1">
    <property type="nucleotide sequence ID" value="XM_635471.1"/>
</dbReference>
<dbReference type="KEGG" id="ddi:DDB_G0281659"/>
<dbReference type="InterPro" id="IPR008138">
    <property type="entry name" value="SapB_2"/>
</dbReference>
<keyword evidence="5" id="KW-1185">Reference proteome</keyword>
<feature type="domain" description="Saposin B-type" evidence="3">
    <location>
        <begin position="25"/>
        <end position="103"/>
    </location>
</feature>
<dbReference type="SMR" id="Q54TM8"/>
<evidence type="ECO:0000256" key="1">
    <source>
        <dbReference type="ARBA" id="ARBA00023157"/>
    </source>
</evidence>
<dbReference type="InterPro" id="IPR008139">
    <property type="entry name" value="SaposinB_dom"/>
</dbReference>
<sequence>MKILNLFLIILSLAFLCFGNLANARYIGCQTCETLVQEAIDSVPKYGVTKQEINDKIYSLCNSIPTLSSRCKLIVAIYGETLVDSILDGESANQTCKFLNECY</sequence>
<dbReference type="SUPFAM" id="SSF47862">
    <property type="entry name" value="Saposin"/>
    <property type="match status" value="1"/>
</dbReference>
<evidence type="ECO:0000313" key="4">
    <source>
        <dbReference type="EMBL" id="EAL66591.1"/>
    </source>
</evidence>
<accession>Q54TM8</accession>
<evidence type="ECO:0000313" key="5">
    <source>
        <dbReference type="Proteomes" id="UP000002195"/>
    </source>
</evidence>
<evidence type="ECO:0000259" key="3">
    <source>
        <dbReference type="PROSITE" id="PS50015"/>
    </source>
</evidence>
<gene>
    <name evidence="4" type="ORF">DDB_G0281659</name>
</gene>
<reference evidence="4 5" key="1">
    <citation type="journal article" date="2005" name="Nature">
        <title>The genome of the social amoeba Dictyostelium discoideum.</title>
        <authorList>
            <consortium name="The Dictyostelium discoideum Sequencing Consortium"/>
            <person name="Eichinger L."/>
            <person name="Pachebat J.A."/>
            <person name="Glockner G."/>
            <person name="Rajandream M.A."/>
            <person name="Sucgang R."/>
            <person name="Berriman M."/>
            <person name="Song J."/>
            <person name="Olsen R."/>
            <person name="Szafranski K."/>
            <person name="Xu Q."/>
            <person name="Tunggal B."/>
            <person name="Kummerfeld S."/>
            <person name="Madera M."/>
            <person name="Konfortov B.A."/>
            <person name="Rivero F."/>
            <person name="Bankier A.T."/>
            <person name="Lehmann R."/>
            <person name="Hamlin N."/>
            <person name="Davies R."/>
            <person name="Gaudet P."/>
            <person name="Fey P."/>
            <person name="Pilcher K."/>
            <person name="Chen G."/>
            <person name="Saunders D."/>
            <person name="Sodergren E."/>
            <person name="Davis P."/>
            <person name="Kerhornou A."/>
            <person name="Nie X."/>
            <person name="Hall N."/>
            <person name="Anjard C."/>
            <person name="Hemphill L."/>
            <person name="Bason N."/>
            <person name="Farbrother P."/>
            <person name="Desany B."/>
            <person name="Just E."/>
            <person name="Morio T."/>
            <person name="Rost R."/>
            <person name="Churcher C."/>
            <person name="Cooper J."/>
            <person name="Haydock S."/>
            <person name="van Driessche N."/>
            <person name="Cronin A."/>
            <person name="Goodhead I."/>
            <person name="Muzny D."/>
            <person name="Mourier T."/>
            <person name="Pain A."/>
            <person name="Lu M."/>
            <person name="Harper D."/>
            <person name="Lindsay R."/>
            <person name="Hauser H."/>
            <person name="James K."/>
            <person name="Quiles M."/>
            <person name="Madan Babu M."/>
            <person name="Saito T."/>
            <person name="Buchrieser C."/>
            <person name="Wardroper A."/>
            <person name="Felder M."/>
            <person name="Thangavelu M."/>
            <person name="Johnson D."/>
            <person name="Knights A."/>
            <person name="Loulseged H."/>
            <person name="Mungall K."/>
            <person name="Oliver K."/>
            <person name="Price C."/>
            <person name="Quail M.A."/>
            <person name="Urushihara H."/>
            <person name="Hernandez J."/>
            <person name="Rabbinowitsch E."/>
            <person name="Steffen D."/>
            <person name="Sanders M."/>
            <person name="Ma J."/>
            <person name="Kohara Y."/>
            <person name="Sharp S."/>
            <person name="Simmonds M."/>
            <person name="Spiegler S."/>
            <person name="Tivey A."/>
            <person name="Sugano S."/>
            <person name="White B."/>
            <person name="Walker D."/>
            <person name="Woodward J."/>
            <person name="Winckler T."/>
            <person name="Tanaka Y."/>
            <person name="Shaulsky G."/>
            <person name="Schleicher M."/>
            <person name="Weinstock G."/>
            <person name="Rosenthal A."/>
            <person name="Cox E.C."/>
            <person name="Chisholm R.L."/>
            <person name="Gibbs R."/>
            <person name="Loomis W.F."/>
            <person name="Platzer M."/>
            <person name="Kay R.R."/>
            <person name="Williams J."/>
            <person name="Dear P.H."/>
            <person name="Noegel A.A."/>
            <person name="Barrell B."/>
            <person name="Kuspa A."/>
        </authorList>
    </citation>
    <scope>NUCLEOTIDE SEQUENCE [LARGE SCALE GENOMIC DNA]</scope>
    <source>
        <strain evidence="4 5">AX4</strain>
    </source>
</reference>
<evidence type="ECO:0000256" key="2">
    <source>
        <dbReference type="SAM" id="SignalP"/>
    </source>
</evidence>
<comment type="caution">
    <text evidence="4">The sequence shown here is derived from an EMBL/GenBank/DDBJ whole genome shotgun (WGS) entry which is preliminary data.</text>
</comment>
<dbReference type="Gene3D" id="1.10.225.10">
    <property type="entry name" value="Saposin-like"/>
    <property type="match status" value="1"/>
</dbReference>
<organism evidence="4 5">
    <name type="scientific">Dictyostelium discoideum</name>
    <name type="common">Social amoeba</name>
    <dbReference type="NCBI Taxonomy" id="44689"/>
    <lineage>
        <taxon>Eukaryota</taxon>
        <taxon>Amoebozoa</taxon>
        <taxon>Evosea</taxon>
        <taxon>Eumycetozoa</taxon>
        <taxon>Dictyostelia</taxon>
        <taxon>Dictyosteliales</taxon>
        <taxon>Dictyosteliaceae</taxon>
        <taxon>Dictyostelium</taxon>
    </lineage>
</organism>
<keyword evidence="2" id="KW-0732">Signal</keyword>
<dbReference type="dictyBase" id="DDB_G0281659">
    <property type="gene designation" value="aplQ"/>
</dbReference>
<dbReference type="InterPro" id="IPR011001">
    <property type="entry name" value="Saposin-like"/>
</dbReference>
<dbReference type="Proteomes" id="UP000002195">
    <property type="component" value="Unassembled WGS sequence"/>
</dbReference>
<dbReference type="PaxDb" id="44689-DDB0204589"/>
<feature type="signal peptide" evidence="2">
    <location>
        <begin position="1"/>
        <end position="24"/>
    </location>
</feature>
<dbReference type="AlphaFoldDB" id="Q54TM8"/>
<dbReference type="InParanoid" id="Q54TM8"/>
<name>Q54TM8_DICDI</name>
<dbReference type="PROSITE" id="PS50015">
    <property type="entry name" value="SAP_B"/>
    <property type="match status" value="1"/>
</dbReference>
<proteinExistence type="predicted"/>
<dbReference type="VEuPathDB" id="AmoebaDB:DDB_G0281659"/>